<feature type="compositionally biased region" description="Polar residues" evidence="1">
    <location>
        <begin position="327"/>
        <end position="339"/>
    </location>
</feature>
<keyword evidence="2" id="KW-0732">Signal</keyword>
<sequence length="339" mass="37669">MRVDIGIVLSVLSFSALAKVIPNDDSHGPLLVRRAVGPDNKDILWKRADGDDEQEPSPMDSVTEAEAGNNAEAGAGASSDDSSPYHPSGSGELSELDQTLDSAEELYRPSQKQMLIQRQGYMPRSDKRSIQKAVKKVTEAFEGENGEEFVTEVEAVLTYVLSSARRSLAAYNSQTSTPFFLFIPRGANQQSLTEKILDLHKDGKVLVKETLEDITHLVSRIITNPQKMMKELKKIMRSITNMFRLTQVSYNSDYKMLLSEVNNPKNEACVKVTKAYIHQMESGRDLALLSLKRIKSMIDSGSMRPKETNPSEFSSSTLNVRDRQEVSSESSAEMLTESP</sequence>
<feature type="region of interest" description="Disordered" evidence="1">
    <location>
        <begin position="300"/>
        <end position="339"/>
    </location>
</feature>
<dbReference type="Proteomes" id="UP001648503">
    <property type="component" value="Unassembled WGS sequence"/>
</dbReference>
<organism evidence="3 4">
    <name type="scientific">Batrachochytrium salamandrivorans</name>
    <dbReference type="NCBI Taxonomy" id="1357716"/>
    <lineage>
        <taxon>Eukaryota</taxon>
        <taxon>Fungi</taxon>
        <taxon>Fungi incertae sedis</taxon>
        <taxon>Chytridiomycota</taxon>
        <taxon>Chytridiomycota incertae sedis</taxon>
        <taxon>Chytridiomycetes</taxon>
        <taxon>Rhizophydiales</taxon>
        <taxon>Rhizophydiales incertae sedis</taxon>
        <taxon>Batrachochytrium</taxon>
    </lineage>
</organism>
<name>A0ABQ8F640_9FUNG</name>
<accession>A0ABQ8F640</accession>
<dbReference type="EMBL" id="JAFCIX010000365">
    <property type="protein sequence ID" value="KAH6592902.1"/>
    <property type="molecule type" value="Genomic_DNA"/>
</dbReference>
<evidence type="ECO:0000313" key="3">
    <source>
        <dbReference type="EMBL" id="KAH6592902.1"/>
    </source>
</evidence>
<evidence type="ECO:0000313" key="4">
    <source>
        <dbReference type="Proteomes" id="UP001648503"/>
    </source>
</evidence>
<feature type="region of interest" description="Disordered" evidence="1">
    <location>
        <begin position="47"/>
        <end position="99"/>
    </location>
</feature>
<comment type="caution">
    <text evidence="3">The sequence shown here is derived from an EMBL/GenBank/DDBJ whole genome shotgun (WGS) entry which is preliminary data.</text>
</comment>
<protein>
    <submittedName>
        <fullName evidence="3">Uncharacterized protein</fullName>
    </submittedName>
</protein>
<feature type="chain" id="PRO_5047323216" evidence="2">
    <location>
        <begin position="19"/>
        <end position="339"/>
    </location>
</feature>
<gene>
    <name evidence="3" type="ORF">BASA50_007740</name>
</gene>
<proteinExistence type="predicted"/>
<feature type="signal peptide" evidence="2">
    <location>
        <begin position="1"/>
        <end position="18"/>
    </location>
</feature>
<keyword evidence="4" id="KW-1185">Reference proteome</keyword>
<evidence type="ECO:0000256" key="2">
    <source>
        <dbReference type="SAM" id="SignalP"/>
    </source>
</evidence>
<feature type="compositionally biased region" description="Low complexity" evidence="1">
    <location>
        <begin position="64"/>
        <end position="77"/>
    </location>
</feature>
<feature type="compositionally biased region" description="Polar residues" evidence="1">
    <location>
        <begin position="310"/>
        <end position="319"/>
    </location>
</feature>
<reference evidence="3 4" key="1">
    <citation type="submission" date="2021-02" db="EMBL/GenBank/DDBJ databases">
        <title>Variation within the Batrachochytrium salamandrivorans European outbreak.</title>
        <authorList>
            <person name="Kelly M."/>
            <person name="Pasmans F."/>
            <person name="Shea T.P."/>
            <person name="Munoz J.F."/>
            <person name="Carranza S."/>
            <person name="Cuomo C.A."/>
            <person name="Martel A."/>
        </authorList>
    </citation>
    <scope>NUCLEOTIDE SEQUENCE [LARGE SCALE GENOMIC DNA]</scope>
    <source>
        <strain evidence="3 4">AMFP18/2</strain>
    </source>
</reference>
<evidence type="ECO:0000256" key="1">
    <source>
        <dbReference type="SAM" id="MobiDB-lite"/>
    </source>
</evidence>